<feature type="region of interest" description="Disordered" evidence="1">
    <location>
        <begin position="1"/>
        <end position="25"/>
    </location>
</feature>
<dbReference type="KEGG" id="ter:Tery_2640"/>
<evidence type="ECO:0000256" key="1">
    <source>
        <dbReference type="SAM" id="MobiDB-lite"/>
    </source>
</evidence>
<name>Q111I9_TRIEI</name>
<dbReference type="AlphaFoldDB" id="Q111I9"/>
<dbReference type="HOGENOM" id="CLU_1642975_0_0_3"/>
<proteinExistence type="predicted"/>
<protein>
    <submittedName>
        <fullName evidence="2">Uncharacterized protein</fullName>
    </submittedName>
</protein>
<dbReference type="OrthoDB" id="452150at2"/>
<reference evidence="2" key="1">
    <citation type="submission" date="2006-06" db="EMBL/GenBank/DDBJ databases">
        <title>Complete sequence of Trichodesmium erythraeum IMS101.</title>
        <authorList>
            <consortium name="US DOE Joint Genome Institute"/>
            <person name="Copeland A."/>
            <person name="Lucas S."/>
            <person name="Lapidus A."/>
            <person name="Barry K."/>
            <person name="Detter J.C."/>
            <person name="Glavina del Rio T."/>
            <person name="Hammon N."/>
            <person name="Israni S."/>
            <person name="Dalin E."/>
            <person name="Tice H."/>
            <person name="Pitluck S."/>
            <person name="Kiss H."/>
            <person name="Munk A.C."/>
            <person name="Brettin T."/>
            <person name="Bruce D."/>
            <person name="Han C."/>
            <person name="Tapia R."/>
            <person name="Gilna P."/>
            <person name="Schmutz J."/>
            <person name="Larimer F."/>
            <person name="Land M."/>
            <person name="Hauser L."/>
            <person name="Kyrpides N."/>
            <person name="Kim E."/>
            <person name="Richardson P."/>
        </authorList>
    </citation>
    <scope>NUCLEOTIDE SEQUENCE [LARGE SCALE GENOMIC DNA]</scope>
    <source>
        <strain evidence="2">IMS101</strain>
    </source>
</reference>
<dbReference type="RefSeq" id="WP_011612197.1">
    <property type="nucleotide sequence ID" value="NC_008312.1"/>
</dbReference>
<dbReference type="EMBL" id="CP000393">
    <property type="protein sequence ID" value="ABG51835.1"/>
    <property type="molecule type" value="Genomic_DNA"/>
</dbReference>
<accession>Q111I9</accession>
<sequence>MIQNGYKQKPTPFAQRGADGRKSNPFWGTYKNEKIALNPRLANVKVNNDILSKTIFTGPTTVGIKLAADYLASKGLSPDEIDGSLMPWRSRFEDWTTWEGDQDQTIGPNKNVGLTQYETRLGLVTRRYDALDPSSGKVGRIKMTIEAFNQPRRIITTYVSV</sequence>
<evidence type="ECO:0000313" key="2">
    <source>
        <dbReference type="EMBL" id="ABG51835.1"/>
    </source>
</evidence>
<gene>
    <name evidence="2" type="ordered locus">Tery_2640</name>
</gene>
<organism evidence="2">
    <name type="scientific">Trichodesmium erythraeum (strain IMS101)</name>
    <dbReference type="NCBI Taxonomy" id="203124"/>
    <lineage>
        <taxon>Bacteria</taxon>
        <taxon>Bacillati</taxon>
        <taxon>Cyanobacteriota</taxon>
        <taxon>Cyanophyceae</taxon>
        <taxon>Oscillatoriophycideae</taxon>
        <taxon>Oscillatoriales</taxon>
        <taxon>Microcoleaceae</taxon>
        <taxon>Trichodesmium</taxon>
    </lineage>
</organism>